<sequence>MSGNGWSNPHDVGKQAYGSPGTPTGRAAADSVQDAHKLFNVYPLASATPSTHIARHLSNLTISANTPSYIQPLNYHTHTSSGMSSHYAPFPEYSNEFNHLTLPQAPSDDGGYWTDTRNDTMRYLGGAGSAYSHHPPNNWATSPSHTSYHSNAFAHSVFQHAAPSASYPTPPPPGIAASSSSLAYALVEPKPKPTKPTYRPEDSQDFFNDFLSQTGHKIQTSQSANSFAKAQQRPTTPLQQRLQRVQSMQQATYVPPPIHVPRQQAPIPAPHQSLQSHEQHAYRDRTGYSHSAFVQQPQARKSSQATDAYMYAPPVTPTRHKQTALEQSSPDPLSLASTSSVPHRTQVTPLKRKSRDELNPAATKKLLSSDSFGSPLTEPSQNSTYSSPPKPSRPQPFVLVPTLSGVNTPKSTVPKVSALKAQGSKAMLQAYVELPPLPKAWATPSSKRGLSTPGSRMDVDDDDLGGFGPVEDSPTKGRGGHSWSTSSPVKSSPRKTGDRDDRVPLEKLDSLFDDVFEAEDTLPPDASAQDLPTEFFSGLTTEGSQPLLHPSLIRKLTKYIGKVARPNKRLRLSAREANGGTPRGKGGVAELEVPTLSRVLKMLERNVKAGEDLEPFGNFAPSSDRKTASPSKSKVLKKGLKGSKKMGAPDSQASTERSSAAGADDAAESVTGQSVQENQEVIEADLDQLTSILETARDSILAADCCIALLASDRLPKQLYSEELITGCFSAVKNQLTKILYPFVEAASDLHTNMHPLLRHMLDITSSSARDHRQILSELFQALSAVIPRVNNLISAEVVAMSESIIIQAVYIAIGPFFVAEAGGDGEAKGRGKKENIIVSTLGGSAMRGLRLDALSLIRSIFANHEDQRSWIVEEILSSLIKLSDGKQKAGQFRLRDGRSIRTVSALLLQLVQTSSHDVRVEARKLGKARQQAVALRRQDSLNDLSDESFLSEADNEEIRLYMSGLDSATKVAKTIVLFLTQRSGKTKTTKNSNEAEYRAIFDNLISDLLVVLWWPEWPAAALLLSVICKFMVASLDDIKTSSQNENNAAKTMALDHLGVIAARLRSSMLKYRKPLDDKTCLRALDDILPGADSKQLGKLLNAHRDVVAHLCRRSSEDQAYDSARELSAVAFGHELALALKQIGVWVQPDDEEFDPKVDRSEILPFAQKLKSALRDVWKDPATNVFDVASQDEVVRVDRLAEEFGTIQGLRNSFHPILNKILLSLDAPPVFMRSKALRALGQIVTSDPTILSSDNVRRAIESHLLDSSPAVRDAAVELIGKYMVDSPEVAGDYYQKIADRIADTGLGVRKRVIKLLKAFYSVTDNLSRRVDICTKLVLRMFDEDDSVKELAVKTVEELWFQQPVSATHQSSRSMPVNPRDKSALLSKVSVVMGVAANFKDRQSPLEDVLHKIMADKESAEAVALHERYTEICEALIDGLVDASDLPGFSVVNCVRTIYLFTSAYPSVLSGAHASTLLPYLKNAATPEEQATSDYLLKIFRASIPHMPKTAAQFGTDLQQALQPMIIKPSSAGGVQTLQETVACACAVVTHLTHDFMRLVALLKSCNARLQQHINRPASKSMTPVEARALNILVFLVALLGEHCDFDRVRCENEALAVDLDSISEGPIVEHIYLSLLNLYQKHADTGLRGRLLQCLGFLFRAQPTLMTLESSALVMDHIFSAVEEEPRARLLKIIQDFLISEATKHSFKEKENLRTRTGKAVVNMEELIGNTDGFADSGVSSAVVQRYLDPILQAALSQNVQVQAPAVDILSFTIKQGLAHPLQSFPVIIALETSPNATLANRAAALHHILHTKHASLLNARYVVSARASFDYQKKLSQDNVQGFRMHPSPTALLQRWYSLVREKRATKLDFLKALTKVFDVSASLQCSQDEVKFMRYMAENFAAFDYKVTEEVLVVIKHLTSVLSTAGMQLVEVLSPSHLLSQLRGGPQALVDEAAVPMAHMLPAPDISSASDPGELITGAVSAAAPSVPVTSDDKLPSLRASVVIAMIMLLKAHLKATYSLSEEKCSKWVPGKKSALGDRPATKRHEHPISWDRLPFATRPILTSEDMDDQRSRFLDIWMEDGVTAEPEDDFS</sequence>
<dbReference type="Gene3D" id="1.25.10.10">
    <property type="entry name" value="Leucine-rich Repeat Variant"/>
    <property type="match status" value="1"/>
</dbReference>
<evidence type="ECO:0000313" key="10">
    <source>
        <dbReference type="Proteomes" id="UP000305948"/>
    </source>
</evidence>
<name>A0A5C3N5Y4_9AGAM</name>
<evidence type="ECO:0000313" key="9">
    <source>
        <dbReference type="EMBL" id="TFK52693.1"/>
    </source>
</evidence>
<comment type="similarity">
    <text evidence="2 6">Belongs to the SCC2/Nipped-B family.</text>
</comment>
<feature type="compositionally biased region" description="Polar residues" evidence="7">
    <location>
        <begin position="443"/>
        <end position="454"/>
    </location>
</feature>
<evidence type="ECO:0000256" key="4">
    <source>
        <dbReference type="ARBA" id="ARBA00023242"/>
    </source>
</evidence>
<feature type="region of interest" description="Disordered" evidence="7">
    <location>
        <begin position="438"/>
        <end position="504"/>
    </location>
</feature>
<keyword evidence="3 6" id="KW-0677">Repeat</keyword>
<comment type="subcellular location">
    <subcellularLocation>
        <location evidence="1 6">Nucleus</location>
    </subcellularLocation>
</comment>
<dbReference type="CDD" id="cd23958">
    <property type="entry name" value="SCC2"/>
    <property type="match status" value="1"/>
</dbReference>
<dbReference type="PANTHER" id="PTHR21704:SF18">
    <property type="entry name" value="NIPPED-B-LIKE PROTEIN"/>
    <property type="match status" value="1"/>
</dbReference>
<dbReference type="GO" id="GO:0010468">
    <property type="term" value="P:regulation of gene expression"/>
    <property type="evidence" value="ECO:0007669"/>
    <property type="project" value="InterPro"/>
</dbReference>
<dbReference type="InterPro" id="IPR024986">
    <property type="entry name" value="Nipped-B_C"/>
</dbReference>
<keyword evidence="5 6" id="KW-0131">Cell cycle</keyword>
<gene>
    <name evidence="9" type="ORF">OE88DRAFT_1628274</name>
</gene>
<dbReference type="Pfam" id="PF12830">
    <property type="entry name" value="Nipped-B_C"/>
    <property type="match status" value="1"/>
</dbReference>
<feature type="domain" description="Sister chromatid cohesion C-terminal" evidence="8">
    <location>
        <begin position="1740"/>
        <end position="1923"/>
    </location>
</feature>
<feature type="compositionally biased region" description="Polar residues" evidence="7">
    <location>
        <begin position="324"/>
        <end position="348"/>
    </location>
</feature>
<feature type="region of interest" description="Disordered" evidence="7">
    <location>
        <begin position="317"/>
        <end position="411"/>
    </location>
</feature>
<evidence type="ECO:0000256" key="7">
    <source>
        <dbReference type="SAM" id="MobiDB-lite"/>
    </source>
</evidence>
<evidence type="ECO:0000256" key="6">
    <source>
        <dbReference type="RuleBase" id="RU364107"/>
    </source>
</evidence>
<dbReference type="GO" id="GO:0003682">
    <property type="term" value="F:chromatin binding"/>
    <property type="evidence" value="ECO:0007669"/>
    <property type="project" value="TreeGrafter"/>
</dbReference>
<feature type="compositionally biased region" description="Polar residues" evidence="7">
    <location>
        <begin position="217"/>
        <end position="237"/>
    </location>
</feature>
<dbReference type="Proteomes" id="UP000305948">
    <property type="component" value="Unassembled WGS sequence"/>
</dbReference>
<evidence type="ECO:0000259" key="8">
    <source>
        <dbReference type="Pfam" id="PF12830"/>
    </source>
</evidence>
<dbReference type="OrthoDB" id="418242at2759"/>
<dbReference type="PANTHER" id="PTHR21704">
    <property type="entry name" value="NIPPED-B-LIKE PROTEIN DELANGIN SCC2-RELATED"/>
    <property type="match status" value="1"/>
</dbReference>
<dbReference type="GO" id="GO:1990414">
    <property type="term" value="P:replication-born double-strand break repair via sister chromatid exchange"/>
    <property type="evidence" value="ECO:0007669"/>
    <property type="project" value="TreeGrafter"/>
</dbReference>
<dbReference type="GO" id="GO:0090694">
    <property type="term" value="C:Scc2-Scc4 cohesin loading complex"/>
    <property type="evidence" value="ECO:0007669"/>
    <property type="project" value="TreeGrafter"/>
</dbReference>
<dbReference type="InterPro" id="IPR026003">
    <property type="entry name" value="Cohesin_HEAT"/>
</dbReference>
<dbReference type="Pfam" id="PF12765">
    <property type="entry name" value="Cohesin_HEAT"/>
    <property type="match status" value="1"/>
</dbReference>
<dbReference type="InterPro" id="IPR011989">
    <property type="entry name" value="ARM-like"/>
</dbReference>
<evidence type="ECO:0000256" key="2">
    <source>
        <dbReference type="ARBA" id="ARBA00009252"/>
    </source>
</evidence>
<organism evidence="9 10">
    <name type="scientific">Heliocybe sulcata</name>
    <dbReference type="NCBI Taxonomy" id="5364"/>
    <lineage>
        <taxon>Eukaryota</taxon>
        <taxon>Fungi</taxon>
        <taxon>Dikarya</taxon>
        <taxon>Basidiomycota</taxon>
        <taxon>Agaricomycotina</taxon>
        <taxon>Agaricomycetes</taxon>
        <taxon>Gloeophyllales</taxon>
        <taxon>Gloeophyllaceae</taxon>
        <taxon>Heliocybe</taxon>
    </lineage>
</organism>
<proteinExistence type="inferred from homology"/>
<evidence type="ECO:0000256" key="1">
    <source>
        <dbReference type="ARBA" id="ARBA00004123"/>
    </source>
</evidence>
<accession>A0A5C3N5Y4</accession>
<keyword evidence="10" id="KW-1185">Reference proteome</keyword>
<feature type="compositionally biased region" description="Basic and acidic residues" evidence="7">
    <location>
        <begin position="495"/>
        <end position="504"/>
    </location>
</feature>
<dbReference type="EMBL" id="ML213509">
    <property type="protein sequence ID" value="TFK52693.1"/>
    <property type="molecule type" value="Genomic_DNA"/>
</dbReference>
<dbReference type="GO" id="GO:0140588">
    <property type="term" value="P:chromatin looping"/>
    <property type="evidence" value="ECO:0007669"/>
    <property type="project" value="InterPro"/>
</dbReference>
<dbReference type="STRING" id="5364.A0A5C3N5Y4"/>
<dbReference type="InterPro" id="IPR033031">
    <property type="entry name" value="Scc2/Nipped-B"/>
</dbReference>
<feature type="compositionally biased region" description="Polar residues" evidence="7">
    <location>
        <begin position="366"/>
        <end position="387"/>
    </location>
</feature>
<dbReference type="InterPro" id="IPR016024">
    <property type="entry name" value="ARM-type_fold"/>
</dbReference>
<evidence type="ECO:0000256" key="3">
    <source>
        <dbReference type="ARBA" id="ARBA00022737"/>
    </source>
</evidence>
<evidence type="ECO:0000256" key="5">
    <source>
        <dbReference type="ARBA" id="ARBA00023306"/>
    </source>
</evidence>
<feature type="compositionally biased region" description="Low complexity" evidence="7">
    <location>
        <begin position="482"/>
        <end position="491"/>
    </location>
</feature>
<feature type="region of interest" description="Disordered" evidence="7">
    <location>
        <begin position="1"/>
        <end position="30"/>
    </location>
</feature>
<feature type="region of interest" description="Disordered" evidence="7">
    <location>
        <begin position="262"/>
        <end position="283"/>
    </location>
</feature>
<feature type="compositionally biased region" description="Low complexity" evidence="7">
    <location>
        <begin position="238"/>
        <end position="249"/>
    </location>
</feature>
<protein>
    <recommendedName>
        <fullName evidence="6">Sister chromatid cohesion protein</fullName>
    </recommendedName>
</protein>
<feature type="compositionally biased region" description="Basic residues" evidence="7">
    <location>
        <begin position="634"/>
        <end position="644"/>
    </location>
</feature>
<dbReference type="GO" id="GO:0034087">
    <property type="term" value="P:establishment of mitotic sister chromatid cohesion"/>
    <property type="evidence" value="ECO:0007669"/>
    <property type="project" value="TreeGrafter"/>
</dbReference>
<dbReference type="GO" id="GO:0071169">
    <property type="term" value="P:establishment of protein localization to chromatin"/>
    <property type="evidence" value="ECO:0007669"/>
    <property type="project" value="TreeGrafter"/>
</dbReference>
<feature type="region of interest" description="Disordered" evidence="7">
    <location>
        <begin position="217"/>
        <end position="249"/>
    </location>
</feature>
<reference evidence="9 10" key="1">
    <citation type="journal article" date="2019" name="Nat. Ecol. Evol.">
        <title>Megaphylogeny resolves global patterns of mushroom evolution.</title>
        <authorList>
            <person name="Varga T."/>
            <person name="Krizsan K."/>
            <person name="Foldi C."/>
            <person name="Dima B."/>
            <person name="Sanchez-Garcia M."/>
            <person name="Sanchez-Ramirez S."/>
            <person name="Szollosi G.J."/>
            <person name="Szarkandi J.G."/>
            <person name="Papp V."/>
            <person name="Albert L."/>
            <person name="Andreopoulos W."/>
            <person name="Angelini C."/>
            <person name="Antonin V."/>
            <person name="Barry K.W."/>
            <person name="Bougher N.L."/>
            <person name="Buchanan P."/>
            <person name="Buyck B."/>
            <person name="Bense V."/>
            <person name="Catcheside P."/>
            <person name="Chovatia M."/>
            <person name="Cooper J."/>
            <person name="Damon W."/>
            <person name="Desjardin D."/>
            <person name="Finy P."/>
            <person name="Geml J."/>
            <person name="Haridas S."/>
            <person name="Hughes K."/>
            <person name="Justo A."/>
            <person name="Karasinski D."/>
            <person name="Kautmanova I."/>
            <person name="Kiss B."/>
            <person name="Kocsube S."/>
            <person name="Kotiranta H."/>
            <person name="LaButti K.M."/>
            <person name="Lechner B.E."/>
            <person name="Liimatainen K."/>
            <person name="Lipzen A."/>
            <person name="Lukacs Z."/>
            <person name="Mihaltcheva S."/>
            <person name="Morgado L.N."/>
            <person name="Niskanen T."/>
            <person name="Noordeloos M.E."/>
            <person name="Ohm R.A."/>
            <person name="Ortiz-Santana B."/>
            <person name="Ovrebo C."/>
            <person name="Racz N."/>
            <person name="Riley R."/>
            <person name="Savchenko A."/>
            <person name="Shiryaev A."/>
            <person name="Soop K."/>
            <person name="Spirin V."/>
            <person name="Szebenyi C."/>
            <person name="Tomsovsky M."/>
            <person name="Tulloss R.E."/>
            <person name="Uehling J."/>
            <person name="Grigoriev I.V."/>
            <person name="Vagvolgyi C."/>
            <person name="Papp T."/>
            <person name="Martin F.M."/>
            <person name="Miettinen O."/>
            <person name="Hibbett D.S."/>
            <person name="Nagy L.G."/>
        </authorList>
    </citation>
    <scope>NUCLEOTIDE SEQUENCE [LARGE SCALE GENOMIC DNA]</scope>
    <source>
        <strain evidence="9 10">OMC1185</strain>
    </source>
</reference>
<keyword evidence="4 6" id="KW-0539">Nucleus</keyword>
<feature type="region of interest" description="Disordered" evidence="7">
    <location>
        <begin position="612"/>
        <end position="678"/>
    </location>
</feature>
<dbReference type="GO" id="GO:0061775">
    <property type="term" value="F:cohesin loader activity"/>
    <property type="evidence" value="ECO:0007669"/>
    <property type="project" value="InterPro"/>
</dbReference>
<dbReference type="SUPFAM" id="SSF48371">
    <property type="entry name" value="ARM repeat"/>
    <property type="match status" value="1"/>
</dbReference>